<protein>
    <submittedName>
        <fullName evidence="1">Uncharacterized protein</fullName>
    </submittedName>
</protein>
<organism evidence="1 2">
    <name type="scientific">Halteria grandinella</name>
    <dbReference type="NCBI Taxonomy" id="5974"/>
    <lineage>
        <taxon>Eukaryota</taxon>
        <taxon>Sar</taxon>
        <taxon>Alveolata</taxon>
        <taxon>Ciliophora</taxon>
        <taxon>Intramacronucleata</taxon>
        <taxon>Spirotrichea</taxon>
        <taxon>Stichotrichia</taxon>
        <taxon>Sporadotrichida</taxon>
        <taxon>Halteriidae</taxon>
        <taxon>Halteria</taxon>
    </lineage>
</organism>
<proteinExistence type="predicted"/>
<accession>A0A8J8SXC3</accession>
<dbReference type="Proteomes" id="UP000785679">
    <property type="component" value="Unassembled WGS sequence"/>
</dbReference>
<reference evidence="1" key="1">
    <citation type="submission" date="2019-06" db="EMBL/GenBank/DDBJ databases">
        <authorList>
            <person name="Zheng W."/>
        </authorList>
    </citation>
    <scope>NUCLEOTIDE SEQUENCE</scope>
    <source>
        <strain evidence="1">QDHG01</strain>
    </source>
</reference>
<sequence length="166" mass="20131">MTYNYQQQNSLLINQCSFFQVTFHSLQLAYIILNILNKKTQIYRVFNYSTTFIHFFQYKVQSKQKLNLHNCFFTDLFLLSYLFQMCSNIQVRLEQFNLKYLKSLSNKRRQFILILNPFHQFLLQSYKFTCLILFNRSKLFQKHKVVTPSFGIFLASEILKKQQTKQ</sequence>
<evidence type="ECO:0000313" key="2">
    <source>
        <dbReference type="Proteomes" id="UP000785679"/>
    </source>
</evidence>
<keyword evidence="2" id="KW-1185">Reference proteome</keyword>
<evidence type="ECO:0000313" key="1">
    <source>
        <dbReference type="EMBL" id="TNV74297.1"/>
    </source>
</evidence>
<dbReference type="AlphaFoldDB" id="A0A8J8SXC3"/>
<dbReference type="EMBL" id="RRYP01017170">
    <property type="protein sequence ID" value="TNV74297.1"/>
    <property type="molecule type" value="Genomic_DNA"/>
</dbReference>
<gene>
    <name evidence="1" type="ORF">FGO68_gene4530</name>
</gene>
<comment type="caution">
    <text evidence="1">The sequence shown here is derived from an EMBL/GenBank/DDBJ whole genome shotgun (WGS) entry which is preliminary data.</text>
</comment>
<name>A0A8J8SXC3_HALGN</name>